<dbReference type="EC" id="1.15.1.1" evidence="2"/>
<dbReference type="InterPro" id="IPR018152">
    <property type="entry name" value="SOD_Cu/Zn_BS"/>
</dbReference>
<evidence type="ECO:0000256" key="4">
    <source>
        <dbReference type="SAM" id="SignalP"/>
    </source>
</evidence>
<organism evidence="6 7">
    <name type="scientific">Legionella drancourtii LLAP12</name>
    <dbReference type="NCBI Taxonomy" id="658187"/>
    <lineage>
        <taxon>Bacteria</taxon>
        <taxon>Pseudomonadati</taxon>
        <taxon>Pseudomonadota</taxon>
        <taxon>Gammaproteobacteria</taxon>
        <taxon>Legionellales</taxon>
        <taxon>Legionellaceae</taxon>
        <taxon>Legionella</taxon>
    </lineage>
</organism>
<keyword evidence="2" id="KW-0560">Oxidoreductase</keyword>
<dbReference type="CDD" id="cd00305">
    <property type="entry name" value="Cu-Zn_Superoxide_Dismutase"/>
    <property type="match status" value="1"/>
</dbReference>
<keyword evidence="7" id="KW-1185">Reference proteome</keyword>
<gene>
    <name evidence="6" type="ORF">LDG_7169</name>
</gene>
<dbReference type="PRINTS" id="PR00068">
    <property type="entry name" value="CUZNDISMTASE"/>
</dbReference>
<comment type="similarity">
    <text evidence="1 2">Belongs to the Cu-Zn superoxide dismutase family.</text>
</comment>
<protein>
    <recommendedName>
        <fullName evidence="2">Superoxide dismutase [Cu-Zn]</fullName>
        <ecNumber evidence="2">1.15.1.1</ecNumber>
    </recommendedName>
</protein>
<dbReference type="Proteomes" id="UP000002770">
    <property type="component" value="Unassembled WGS sequence"/>
</dbReference>
<keyword evidence="4" id="KW-0732">Signal</keyword>
<dbReference type="Pfam" id="PF00080">
    <property type="entry name" value="Sod_Cu"/>
    <property type="match status" value="1"/>
</dbReference>
<feature type="signal peptide" evidence="4">
    <location>
        <begin position="1"/>
        <end position="25"/>
    </location>
</feature>
<accession>G9EPI4</accession>
<comment type="catalytic activity">
    <reaction evidence="2">
        <text>2 superoxide + 2 H(+) = H2O2 + O2</text>
        <dbReference type="Rhea" id="RHEA:20696"/>
        <dbReference type="ChEBI" id="CHEBI:15378"/>
        <dbReference type="ChEBI" id="CHEBI:15379"/>
        <dbReference type="ChEBI" id="CHEBI:16240"/>
        <dbReference type="ChEBI" id="CHEBI:18421"/>
        <dbReference type="EC" id="1.15.1.1"/>
    </reaction>
</comment>
<feature type="region of interest" description="Disordered" evidence="3">
    <location>
        <begin position="147"/>
        <end position="166"/>
    </location>
</feature>
<feature type="domain" description="Superoxide dismutase copper/zinc binding" evidence="5">
    <location>
        <begin position="41"/>
        <end position="164"/>
    </location>
</feature>
<feature type="chain" id="PRO_5003520760" description="Superoxide dismutase [Cu-Zn]" evidence="4">
    <location>
        <begin position="26"/>
        <end position="166"/>
    </location>
</feature>
<dbReference type="RefSeq" id="WP_006871089.1">
    <property type="nucleotide sequence ID" value="NZ_JH413823.1"/>
</dbReference>
<comment type="function">
    <text evidence="2">Destroys radicals which are normally produced within the cells and which are toxic to biological systems.</text>
</comment>
<dbReference type="HOGENOM" id="CLU_056632_7_1_6"/>
<dbReference type="InterPro" id="IPR001424">
    <property type="entry name" value="SOD_Cu_Zn_dom"/>
</dbReference>
<evidence type="ECO:0000256" key="1">
    <source>
        <dbReference type="ARBA" id="ARBA00010457"/>
    </source>
</evidence>
<keyword evidence="2" id="KW-0862">Zinc</keyword>
<dbReference type="OrthoDB" id="5431326at2"/>
<dbReference type="InParanoid" id="G9EPI4"/>
<dbReference type="eggNOG" id="COG2032">
    <property type="taxonomic scope" value="Bacteria"/>
</dbReference>
<dbReference type="InterPro" id="IPR036423">
    <property type="entry name" value="SOD-like_Cu/Zn_dom_sf"/>
</dbReference>
<evidence type="ECO:0000256" key="3">
    <source>
        <dbReference type="SAM" id="MobiDB-lite"/>
    </source>
</evidence>
<proteinExistence type="inferred from homology"/>
<reference evidence="6 7" key="1">
    <citation type="journal article" date="2011" name="BMC Genomics">
        <title>Insight into cross-talk between intra-amoebal pathogens.</title>
        <authorList>
            <person name="Gimenez G."/>
            <person name="Bertelli C."/>
            <person name="Moliner C."/>
            <person name="Robert C."/>
            <person name="Raoult D."/>
            <person name="Fournier P.E."/>
            <person name="Greub G."/>
        </authorList>
    </citation>
    <scope>NUCLEOTIDE SEQUENCE [LARGE SCALE GENOMIC DNA]</scope>
    <source>
        <strain evidence="6 7">LLAP12</strain>
    </source>
</reference>
<comment type="cofactor">
    <cofactor evidence="2">
        <name>Cu cation</name>
        <dbReference type="ChEBI" id="CHEBI:23378"/>
    </cofactor>
    <text evidence="2">Binds 1 copper ion per subunit.</text>
</comment>
<evidence type="ECO:0000256" key="2">
    <source>
        <dbReference type="RuleBase" id="RU000393"/>
    </source>
</evidence>
<dbReference type="EMBL" id="JH413823">
    <property type="protein sequence ID" value="EHL30807.1"/>
    <property type="molecule type" value="Genomic_DNA"/>
</dbReference>
<dbReference type="GO" id="GO:0004784">
    <property type="term" value="F:superoxide dismutase activity"/>
    <property type="evidence" value="ECO:0007669"/>
    <property type="project" value="UniProtKB-EC"/>
</dbReference>
<evidence type="ECO:0000313" key="7">
    <source>
        <dbReference type="Proteomes" id="UP000002770"/>
    </source>
</evidence>
<dbReference type="FunCoup" id="G9EPI4">
    <property type="interactions" value="69"/>
</dbReference>
<dbReference type="GO" id="GO:0005507">
    <property type="term" value="F:copper ion binding"/>
    <property type="evidence" value="ECO:0007669"/>
    <property type="project" value="InterPro"/>
</dbReference>
<dbReference type="InterPro" id="IPR024134">
    <property type="entry name" value="SOD_Cu/Zn_/chaperone"/>
</dbReference>
<keyword evidence="2" id="KW-0479">Metal-binding</keyword>
<dbReference type="STRING" id="658187.LDG_7169"/>
<keyword evidence="2" id="KW-0186">Copper</keyword>
<dbReference type="PANTHER" id="PTHR10003">
    <property type="entry name" value="SUPEROXIDE DISMUTASE CU-ZN -RELATED"/>
    <property type="match status" value="1"/>
</dbReference>
<sequence length="166" mass="17172">MCKIKQKEHVIIGAFALLISSISYAATITSDVSSANGTPLGKVIFEDSKYGLLIKPQLSGLPVGIHGFHIHQHPDCGDHGMSAGAHLDPAATNSHQGPYGQGHLGDLPVLVVDAKGMATIPVLAPRLKTQDIKGHAVMIHEGGDNYTDNPPLGGGGARIGCGKISS</sequence>
<evidence type="ECO:0000259" key="5">
    <source>
        <dbReference type="Pfam" id="PF00080"/>
    </source>
</evidence>
<name>G9EPI4_9GAMM</name>
<dbReference type="PROSITE" id="PS00332">
    <property type="entry name" value="SOD_CU_ZN_2"/>
    <property type="match status" value="1"/>
</dbReference>
<dbReference type="AlphaFoldDB" id="G9EPI4"/>
<dbReference type="SUPFAM" id="SSF49329">
    <property type="entry name" value="Cu,Zn superoxide dismutase-like"/>
    <property type="match status" value="1"/>
</dbReference>
<dbReference type="PROSITE" id="PS00087">
    <property type="entry name" value="SOD_CU_ZN_1"/>
    <property type="match status" value="1"/>
</dbReference>
<dbReference type="Gene3D" id="2.60.40.200">
    <property type="entry name" value="Superoxide dismutase, copper/zinc binding domain"/>
    <property type="match status" value="1"/>
</dbReference>
<evidence type="ECO:0000313" key="6">
    <source>
        <dbReference type="EMBL" id="EHL30807.1"/>
    </source>
</evidence>
<comment type="cofactor">
    <cofactor evidence="2">
        <name>Zn(2+)</name>
        <dbReference type="ChEBI" id="CHEBI:29105"/>
    </cofactor>
    <text evidence="2">Binds 1 zinc ion per subunit.</text>
</comment>